<reference evidence="3" key="2">
    <citation type="submission" date="2015-07" db="EMBL/GenBank/DDBJ databases">
        <title>The genome sequence of Plasmodium falciparum IGH-CR14.</title>
        <authorList>
            <consortium name="The Broad Institute Genome Sequencing Platform"/>
            <person name="Volkman S.K."/>
            <person name="Neafsey D.E."/>
            <person name="Dash A.P."/>
            <person name="Chitnis C.E."/>
            <person name="Hartl D.L."/>
            <person name="Young S.K."/>
            <person name="Kodira C.D."/>
            <person name="Zeng Q."/>
            <person name="Koehrsen M."/>
            <person name="Godfrey P."/>
            <person name="Alvarado L."/>
            <person name="Berlin A."/>
            <person name="Borenstein D."/>
            <person name="Chen Z."/>
            <person name="Engels R."/>
            <person name="Freedman E."/>
            <person name="Gellesch M."/>
            <person name="Goldberg J."/>
            <person name="Griggs A."/>
            <person name="Gujja S."/>
            <person name="Heiman D."/>
            <person name="Hepburn T."/>
            <person name="Howarth C."/>
            <person name="Jen D."/>
            <person name="Larson L."/>
            <person name="Lewis B."/>
            <person name="Mehta T."/>
            <person name="Park D."/>
            <person name="Pearson M."/>
            <person name="Roberts A."/>
            <person name="Saif S."/>
            <person name="Shea T."/>
            <person name="Shenoy N."/>
            <person name="Sisk P."/>
            <person name="Stolte C."/>
            <person name="Sykes S."/>
            <person name="Walk T."/>
            <person name="White J."/>
            <person name="Yandava C."/>
            <person name="Wirth D.F."/>
            <person name="Nusbaum C."/>
            <person name="Birren B."/>
        </authorList>
    </citation>
    <scope>NUCLEOTIDE SEQUENCE [LARGE SCALE GENOMIC DNA]</scope>
    <source>
        <strain evidence="3">IGH-CR14</strain>
    </source>
</reference>
<evidence type="ECO:0000256" key="1">
    <source>
        <dbReference type="SAM" id="Phobius"/>
    </source>
</evidence>
<accession>A0A0L1IFV2</accession>
<dbReference type="InterPro" id="IPR006373">
    <property type="entry name" value="VSA_Rifin"/>
</dbReference>
<dbReference type="SUPFAM" id="SSF47473">
    <property type="entry name" value="EF-hand"/>
    <property type="match status" value="1"/>
</dbReference>
<keyword evidence="1" id="KW-1133">Transmembrane helix</keyword>
<dbReference type="AlphaFoldDB" id="A0A0L1IFV2"/>
<dbReference type="EMBL" id="GG665456">
    <property type="protein sequence ID" value="KNG78115.1"/>
    <property type="molecule type" value="Genomic_DNA"/>
</dbReference>
<protein>
    <submittedName>
        <fullName evidence="2">Rifin</fullName>
    </submittedName>
</protein>
<evidence type="ECO:0000313" key="2">
    <source>
        <dbReference type="EMBL" id="KNG78115.1"/>
    </source>
</evidence>
<dbReference type="Proteomes" id="UP000054562">
    <property type="component" value="Unassembled WGS sequence"/>
</dbReference>
<evidence type="ECO:0000313" key="3">
    <source>
        <dbReference type="Proteomes" id="UP000054562"/>
    </source>
</evidence>
<keyword evidence="1" id="KW-0812">Transmembrane</keyword>
<reference evidence="3" key="1">
    <citation type="submission" date="2015-07" db="EMBL/GenBank/DDBJ databases">
        <title>Annotation of Plasmodium falciparum IGH-CR14.</title>
        <authorList>
            <consortium name="The Broad Institute Genome Sequencing Platform"/>
            <person name="Volkman S.K."/>
            <person name="Neafsey D.E."/>
            <person name="Dash A.P."/>
            <person name="Chitnis C.E."/>
            <person name="Hartl D.L."/>
            <person name="Young S.K."/>
            <person name="Zeng Q."/>
            <person name="Koehrsen M."/>
            <person name="Alvarado L."/>
            <person name="Berlin A."/>
            <person name="Borenstein D."/>
            <person name="Chapman S.B."/>
            <person name="Chen Z."/>
            <person name="Engels R."/>
            <person name="Freedman E."/>
            <person name="Gellesch M."/>
            <person name="Goldberg J."/>
            <person name="Griggs A."/>
            <person name="Gujja S."/>
            <person name="Heilman E.R."/>
            <person name="Heiman D.I."/>
            <person name="Howarth C."/>
            <person name="Jen D."/>
            <person name="Larson L."/>
            <person name="Mehta T."/>
            <person name="Neiman D."/>
            <person name="Park D."/>
            <person name="Pearson M."/>
            <person name="Roberts A."/>
            <person name="Saif S."/>
            <person name="Shea T."/>
            <person name="Shenoy N."/>
            <person name="Sisk P."/>
            <person name="Stolte C."/>
            <person name="Sykes S."/>
            <person name="Walk T."/>
            <person name="White J."/>
            <person name="Yandava C."/>
            <person name="Haas B."/>
            <person name="Henn M.R."/>
            <person name="Nusbaum C."/>
            <person name="Birren B."/>
        </authorList>
    </citation>
    <scope>NUCLEOTIDE SEQUENCE [LARGE SCALE GENOMIC DNA]</scope>
    <source>
        <strain evidence="3">IGH-CR14</strain>
    </source>
</reference>
<dbReference type="NCBIfam" id="TIGR01477">
    <property type="entry name" value="RIFIN"/>
    <property type="match status" value="1"/>
</dbReference>
<dbReference type="Pfam" id="PF02009">
    <property type="entry name" value="RIFIN"/>
    <property type="match status" value="1"/>
</dbReference>
<feature type="transmembrane region" description="Helical" evidence="1">
    <location>
        <begin position="313"/>
        <end position="334"/>
    </location>
</feature>
<dbReference type="InterPro" id="IPR011992">
    <property type="entry name" value="EF-hand-dom_pair"/>
</dbReference>
<sequence length="354" mass="39611">MANMVYNQRNHYITRTPKTNTRTLCECELYIPNYDNDPQMKKLMENFNKQTQQRFEEYDDRMVEKRKQCKDQCDKDIQKIILKDKIEKQMAQQLTTLETKIDTDDIPTCICEKSLADKVEKTCLRCGSVFGGGIAPSVGLLGGIGEAAISAWKVAALKAAARYAASKGAAEGLAAGKAAGMNVVTGVLRTRGIEQYCPEIFEQIQKIQRFTDLKNFVGAIINKHDKICAIKTSGENYMCTQFDTQLGAYVSGVNDTGPPPHTVIKNLLDFVAGKAELTANAEAADVTSKITTQLRTEQTNVINTIYGSWETTITASIIAIVVIVLILVIIYLILRYRRKKKMKKKLQYIKLLEE</sequence>
<proteinExistence type="predicted"/>
<organism evidence="2 3">
    <name type="scientific">Plasmodium falciparum IGH-CR14</name>
    <dbReference type="NCBI Taxonomy" id="580059"/>
    <lineage>
        <taxon>Eukaryota</taxon>
        <taxon>Sar</taxon>
        <taxon>Alveolata</taxon>
        <taxon>Apicomplexa</taxon>
        <taxon>Aconoidasida</taxon>
        <taxon>Haemosporida</taxon>
        <taxon>Plasmodiidae</taxon>
        <taxon>Plasmodium</taxon>
        <taxon>Plasmodium (Laverania)</taxon>
    </lineage>
</organism>
<keyword evidence="1" id="KW-0472">Membrane</keyword>
<gene>
    <name evidence="2" type="ORF">PFMG_04330</name>
</gene>
<name>A0A0L1IFV2_PLAFA</name>